<keyword evidence="1" id="KW-1133">Transmembrane helix</keyword>
<dbReference type="EMBL" id="JOJR01001377">
    <property type="protein sequence ID" value="RCN31148.1"/>
    <property type="molecule type" value="Genomic_DNA"/>
</dbReference>
<evidence type="ECO:0000313" key="3">
    <source>
        <dbReference type="Proteomes" id="UP000252519"/>
    </source>
</evidence>
<proteinExistence type="predicted"/>
<evidence type="ECO:0000313" key="2">
    <source>
        <dbReference type="EMBL" id="RCN31148.1"/>
    </source>
</evidence>
<organism evidence="2 3">
    <name type="scientific">Ancylostoma caninum</name>
    <name type="common">Dog hookworm</name>
    <dbReference type="NCBI Taxonomy" id="29170"/>
    <lineage>
        <taxon>Eukaryota</taxon>
        <taxon>Metazoa</taxon>
        <taxon>Ecdysozoa</taxon>
        <taxon>Nematoda</taxon>
        <taxon>Chromadorea</taxon>
        <taxon>Rhabditida</taxon>
        <taxon>Rhabditina</taxon>
        <taxon>Rhabditomorpha</taxon>
        <taxon>Strongyloidea</taxon>
        <taxon>Ancylostomatidae</taxon>
        <taxon>Ancylostomatinae</taxon>
        <taxon>Ancylostoma</taxon>
    </lineage>
</organism>
<evidence type="ECO:0000256" key="1">
    <source>
        <dbReference type="SAM" id="Phobius"/>
    </source>
</evidence>
<sequence>MKNKQPDPKNNSSEAASWNATFAAVMRELRRKHQPQRSVAKVEKKERRWRMQIPLAFGTILMFVHVAICIRQTLKSRLQ</sequence>
<name>A0A368FHX8_ANCCA</name>
<keyword evidence="3" id="KW-1185">Reference proteome</keyword>
<protein>
    <submittedName>
        <fullName evidence="2">Uncharacterized protein</fullName>
    </submittedName>
</protein>
<reference evidence="2 3" key="1">
    <citation type="submission" date="2014-10" db="EMBL/GenBank/DDBJ databases">
        <title>Draft genome of the hookworm Ancylostoma caninum.</title>
        <authorList>
            <person name="Mitreva M."/>
        </authorList>
    </citation>
    <scope>NUCLEOTIDE SEQUENCE [LARGE SCALE GENOMIC DNA]</scope>
    <source>
        <strain evidence="2 3">Baltimore</strain>
    </source>
</reference>
<feature type="transmembrane region" description="Helical" evidence="1">
    <location>
        <begin position="53"/>
        <end position="74"/>
    </location>
</feature>
<keyword evidence="1" id="KW-0472">Membrane</keyword>
<comment type="caution">
    <text evidence="2">The sequence shown here is derived from an EMBL/GenBank/DDBJ whole genome shotgun (WGS) entry which is preliminary data.</text>
</comment>
<gene>
    <name evidence="2" type="ORF">ANCCAN_23080</name>
</gene>
<dbReference type="AlphaFoldDB" id="A0A368FHX8"/>
<accession>A0A368FHX8</accession>
<dbReference type="Proteomes" id="UP000252519">
    <property type="component" value="Unassembled WGS sequence"/>
</dbReference>
<keyword evidence="1" id="KW-0812">Transmembrane</keyword>